<dbReference type="Proteomes" id="UP001224775">
    <property type="component" value="Unassembled WGS sequence"/>
</dbReference>
<dbReference type="EMBL" id="JATAAI010000015">
    <property type="protein sequence ID" value="KAK1740587.1"/>
    <property type="molecule type" value="Genomic_DNA"/>
</dbReference>
<sequence length="152" mass="16871">MGIGGPIFVSIGDAVKLNTFLDANPWMPRSQMFVDDYSFDTYKAVGFGRFDEVDKESDAIKNFKMTAPELGFKEWMNYFGVVNKVSPIPKDMKFGEFPEGVLRTGGTFVVQGDDVVYQWTDTIPGNHPVIEDVVTIAKNAAKTPAGKKGSWF</sequence>
<accession>A0AAD8Y7T1</accession>
<evidence type="ECO:0000313" key="1">
    <source>
        <dbReference type="EMBL" id="KAK1740587.1"/>
    </source>
</evidence>
<protein>
    <submittedName>
        <fullName evidence="1">Uncharacterized protein</fullName>
    </submittedName>
</protein>
<organism evidence="1 2">
    <name type="scientific">Skeletonema marinoi</name>
    <dbReference type="NCBI Taxonomy" id="267567"/>
    <lineage>
        <taxon>Eukaryota</taxon>
        <taxon>Sar</taxon>
        <taxon>Stramenopiles</taxon>
        <taxon>Ochrophyta</taxon>
        <taxon>Bacillariophyta</taxon>
        <taxon>Coscinodiscophyceae</taxon>
        <taxon>Thalassiosirophycidae</taxon>
        <taxon>Thalassiosirales</taxon>
        <taxon>Skeletonemataceae</taxon>
        <taxon>Skeletonema</taxon>
        <taxon>Skeletonema marinoi-dohrnii complex</taxon>
    </lineage>
</organism>
<dbReference type="InterPro" id="IPR032801">
    <property type="entry name" value="PXL2A/B/C"/>
</dbReference>
<comment type="caution">
    <text evidence="1">The sequence shown here is derived from an EMBL/GenBank/DDBJ whole genome shotgun (WGS) entry which is preliminary data.</text>
</comment>
<keyword evidence="2" id="KW-1185">Reference proteome</keyword>
<name>A0AAD8Y7T1_9STRA</name>
<gene>
    <name evidence="1" type="ORF">QTG54_008682</name>
</gene>
<evidence type="ECO:0000313" key="2">
    <source>
        <dbReference type="Proteomes" id="UP001224775"/>
    </source>
</evidence>
<proteinExistence type="predicted"/>
<dbReference type="AlphaFoldDB" id="A0AAD8Y7T1"/>
<reference evidence="1" key="1">
    <citation type="submission" date="2023-06" db="EMBL/GenBank/DDBJ databases">
        <title>Survivors Of The Sea: Transcriptome response of Skeletonema marinoi to long-term dormancy.</title>
        <authorList>
            <person name="Pinder M.I.M."/>
            <person name="Kourtchenko O."/>
            <person name="Robertson E.K."/>
            <person name="Larsson T."/>
            <person name="Maumus F."/>
            <person name="Osuna-Cruz C.M."/>
            <person name="Vancaester E."/>
            <person name="Stenow R."/>
            <person name="Vandepoele K."/>
            <person name="Ploug H."/>
            <person name="Bruchert V."/>
            <person name="Godhe A."/>
            <person name="Topel M."/>
        </authorList>
    </citation>
    <scope>NUCLEOTIDE SEQUENCE</scope>
    <source>
        <strain evidence="1">R05AC</strain>
    </source>
</reference>
<dbReference type="Pfam" id="PF13911">
    <property type="entry name" value="AhpC-TSA_2"/>
    <property type="match status" value="1"/>
</dbReference>